<dbReference type="Proteomes" id="UP000695562">
    <property type="component" value="Unassembled WGS sequence"/>
</dbReference>
<dbReference type="Pfam" id="PF02383">
    <property type="entry name" value="Syja_N"/>
    <property type="match status" value="1"/>
</dbReference>
<dbReference type="GO" id="GO:0046856">
    <property type="term" value="P:phosphatidylinositol dephosphorylation"/>
    <property type="evidence" value="ECO:0007669"/>
    <property type="project" value="TreeGrafter"/>
</dbReference>
<dbReference type="PANTHER" id="PTHR45662">
    <property type="entry name" value="PHOSPHATIDYLINOSITIDE PHOSPHATASE SAC1"/>
    <property type="match status" value="1"/>
</dbReference>
<gene>
    <name evidence="3" type="ORF">CYY_006391</name>
</gene>
<keyword evidence="1" id="KW-1133">Transmembrane helix</keyword>
<name>A0A8J4V5Z5_9MYCE</name>
<dbReference type="PANTHER" id="PTHR45662:SF2">
    <property type="entry name" value="PHOSPHATIDYLINOSITOL-3-PHOSPHATASE SAC1"/>
    <property type="match status" value="1"/>
</dbReference>
<organism evidence="3 4">
    <name type="scientific">Polysphondylium violaceum</name>
    <dbReference type="NCBI Taxonomy" id="133409"/>
    <lineage>
        <taxon>Eukaryota</taxon>
        <taxon>Amoebozoa</taxon>
        <taxon>Evosea</taxon>
        <taxon>Eumycetozoa</taxon>
        <taxon>Dictyostelia</taxon>
        <taxon>Dictyosteliales</taxon>
        <taxon>Dictyosteliaceae</taxon>
        <taxon>Polysphondylium</taxon>
    </lineage>
</organism>
<proteinExistence type="predicted"/>
<evidence type="ECO:0000256" key="1">
    <source>
        <dbReference type="SAM" id="Phobius"/>
    </source>
</evidence>
<dbReference type="PROSITE" id="PS50275">
    <property type="entry name" value="SAC"/>
    <property type="match status" value="1"/>
</dbReference>
<accession>A0A8J4V5Z5</accession>
<feature type="domain" description="SAC" evidence="2">
    <location>
        <begin position="123"/>
        <end position="445"/>
    </location>
</feature>
<dbReference type="GO" id="GO:0043812">
    <property type="term" value="F:phosphatidylinositol-4-phosphate phosphatase activity"/>
    <property type="evidence" value="ECO:0007669"/>
    <property type="project" value="TreeGrafter"/>
</dbReference>
<evidence type="ECO:0000313" key="3">
    <source>
        <dbReference type="EMBL" id="KAF2072284.1"/>
    </source>
</evidence>
<dbReference type="AlphaFoldDB" id="A0A8J4V5Z5"/>
<reference evidence="3" key="1">
    <citation type="submission" date="2020-01" db="EMBL/GenBank/DDBJ databases">
        <title>Development of genomics and gene disruption for Polysphondylium violaceum indicates a role for the polyketide synthase stlB in stalk morphogenesis.</title>
        <authorList>
            <person name="Narita B."/>
            <person name="Kawabe Y."/>
            <person name="Kin K."/>
            <person name="Saito T."/>
            <person name="Gibbs R."/>
            <person name="Kuspa A."/>
            <person name="Muzny D."/>
            <person name="Queller D."/>
            <person name="Richards S."/>
            <person name="Strassman J."/>
            <person name="Sucgang R."/>
            <person name="Worley K."/>
            <person name="Schaap P."/>
        </authorList>
    </citation>
    <scope>NUCLEOTIDE SEQUENCE</scope>
    <source>
        <strain evidence="3">QSvi11</strain>
    </source>
</reference>
<comment type="caution">
    <text evidence="3">The sequence shown here is derived from an EMBL/GenBank/DDBJ whole genome shotgun (WGS) entry which is preliminary data.</text>
</comment>
<keyword evidence="4" id="KW-1185">Reference proteome</keyword>
<sequence>MTELVQDIEFINTNERLIFINQQNKSQSFNIEKTSLKINTTATKVHDNERVLEKFDIKGIIGTVQLVSGHYLMVFKERYEVATVVGKKIYQMKGFTIIPFIPNQQSLVNIPDQQSEEQHLDMIKWVLSSENFYFSYNYDITHTAQRIASMSEQEKKKPFHERADSRFFWNEKYIQMFTSHGGALDAWTLPITMGFVESRKLKGYNFTLISRRNLNRAGTRYYVRGIDKDGNVANNVETEQIVEISQDTFTSFVQIRGSIPLLWSQFPNLKYKPSVTFYGKDSDNSKYCETHFNQLLDKYGKVTIINLIDRKGSELKLGEAYENIVKNIKDTRYIWFDFHSICKGMRYDKLSLLMDQLKQDLESYGFFYMSQGKVVKKQTGVFRTNCIDNLDRTNVVQSLITRHSLANQITQLSIPKDTFVGSEFEHVFKNTWADHGDTISTQYSGTGALKNDFTRTGKRNFKGVLRDGENSVMRYYLNNFKDGFRQDSFYMFTSKDVNLTENKNHESKPPSPLFWVFIFIFIALLVSIFYLPNPTAHSASFLFHFVYWVSTILASMKLMMKYQNEIVDKPTLFKLESVYPAPIKSSSPSSSSKKNK</sequence>
<dbReference type="GO" id="GO:0005783">
    <property type="term" value="C:endoplasmic reticulum"/>
    <property type="evidence" value="ECO:0007669"/>
    <property type="project" value="TreeGrafter"/>
</dbReference>
<dbReference type="OrthoDB" id="405996at2759"/>
<feature type="transmembrane region" description="Helical" evidence="1">
    <location>
        <begin position="537"/>
        <end position="556"/>
    </location>
</feature>
<evidence type="ECO:0000313" key="4">
    <source>
        <dbReference type="Proteomes" id="UP000695562"/>
    </source>
</evidence>
<evidence type="ECO:0000259" key="2">
    <source>
        <dbReference type="PROSITE" id="PS50275"/>
    </source>
</evidence>
<dbReference type="InterPro" id="IPR002013">
    <property type="entry name" value="SAC_dom"/>
</dbReference>
<feature type="transmembrane region" description="Helical" evidence="1">
    <location>
        <begin position="513"/>
        <end position="531"/>
    </location>
</feature>
<keyword evidence="1" id="KW-0472">Membrane</keyword>
<protein>
    <recommendedName>
        <fullName evidence="2">SAC domain-containing protein</fullName>
    </recommendedName>
</protein>
<dbReference type="EMBL" id="AJWJ01000293">
    <property type="protein sequence ID" value="KAF2072284.1"/>
    <property type="molecule type" value="Genomic_DNA"/>
</dbReference>
<keyword evidence="1" id="KW-0812">Transmembrane</keyword>